<dbReference type="PROSITE" id="PS51186">
    <property type="entry name" value="GNAT"/>
    <property type="match status" value="1"/>
</dbReference>
<dbReference type="SUPFAM" id="SSF55729">
    <property type="entry name" value="Acyl-CoA N-acyltransferases (Nat)"/>
    <property type="match status" value="1"/>
</dbReference>
<feature type="domain" description="N-acetyltransferase" evidence="5">
    <location>
        <begin position="146"/>
        <end position="289"/>
    </location>
</feature>
<dbReference type="EMBL" id="JALLBG020000016">
    <property type="protein sequence ID" value="KAL3772126.1"/>
    <property type="molecule type" value="Genomic_DNA"/>
</dbReference>
<dbReference type="PANTHER" id="PTHR45896:SF1">
    <property type="entry name" value="N-ALPHA-ACETYLTRANSFERASE 30"/>
    <property type="match status" value="1"/>
</dbReference>
<reference evidence="6 7" key="1">
    <citation type="submission" date="2024-10" db="EMBL/GenBank/DDBJ databases">
        <title>Updated reference genomes for cyclostephanoid diatoms.</title>
        <authorList>
            <person name="Roberts W.R."/>
            <person name="Alverson A.J."/>
        </authorList>
    </citation>
    <scope>NUCLEOTIDE SEQUENCE [LARGE SCALE GENOMIC DNA]</scope>
    <source>
        <strain evidence="6 7">AJA232-27</strain>
    </source>
</reference>
<evidence type="ECO:0000313" key="6">
    <source>
        <dbReference type="EMBL" id="KAL3772126.1"/>
    </source>
</evidence>
<evidence type="ECO:0000256" key="4">
    <source>
        <dbReference type="SAM" id="MobiDB-lite"/>
    </source>
</evidence>
<comment type="similarity">
    <text evidence="3">Belongs to the acetyltransferase family. MAK3 subfamily.</text>
</comment>
<name>A0ABD3N7V9_9STRA</name>
<dbReference type="PROSITE" id="PS51257">
    <property type="entry name" value="PROKAR_LIPOPROTEIN"/>
    <property type="match status" value="1"/>
</dbReference>
<evidence type="ECO:0000256" key="3">
    <source>
        <dbReference type="ARBA" id="ARBA00024025"/>
    </source>
</evidence>
<dbReference type="Pfam" id="PF00583">
    <property type="entry name" value="Acetyltransf_1"/>
    <property type="match status" value="1"/>
</dbReference>
<evidence type="ECO:0000256" key="2">
    <source>
        <dbReference type="ARBA" id="ARBA00023315"/>
    </source>
</evidence>
<dbReference type="InterPro" id="IPR000182">
    <property type="entry name" value="GNAT_dom"/>
</dbReference>
<gene>
    <name evidence="6" type="ORF">ACHAWU_001350</name>
</gene>
<dbReference type="InterPro" id="IPR016181">
    <property type="entry name" value="Acyl_CoA_acyltransferase"/>
</dbReference>
<accession>A0ABD3N7V9</accession>
<keyword evidence="1" id="KW-0808">Transferase</keyword>
<feature type="compositionally biased region" description="Low complexity" evidence="4">
    <location>
        <begin position="35"/>
        <end position="49"/>
    </location>
</feature>
<feature type="region of interest" description="Disordered" evidence="4">
    <location>
        <begin position="112"/>
        <end position="135"/>
    </location>
</feature>
<dbReference type="InterPro" id="IPR044542">
    <property type="entry name" value="NAA30-like"/>
</dbReference>
<dbReference type="GO" id="GO:0005737">
    <property type="term" value="C:cytoplasm"/>
    <property type="evidence" value="ECO:0007669"/>
    <property type="project" value="UniProtKB-ARBA"/>
</dbReference>
<protein>
    <recommendedName>
        <fullName evidence="5">N-acetyltransferase domain-containing protein</fullName>
    </recommendedName>
</protein>
<evidence type="ECO:0000256" key="1">
    <source>
        <dbReference type="ARBA" id="ARBA00022679"/>
    </source>
</evidence>
<organism evidence="6 7">
    <name type="scientific">Discostella pseudostelligera</name>
    <dbReference type="NCBI Taxonomy" id="259834"/>
    <lineage>
        <taxon>Eukaryota</taxon>
        <taxon>Sar</taxon>
        <taxon>Stramenopiles</taxon>
        <taxon>Ochrophyta</taxon>
        <taxon>Bacillariophyta</taxon>
        <taxon>Coscinodiscophyceae</taxon>
        <taxon>Thalassiosirophycidae</taxon>
        <taxon>Stephanodiscales</taxon>
        <taxon>Stephanodiscaceae</taxon>
        <taxon>Discostella</taxon>
    </lineage>
</organism>
<dbReference type="AlphaFoldDB" id="A0ABD3N7V9"/>
<dbReference type="GO" id="GO:0016746">
    <property type="term" value="F:acyltransferase activity"/>
    <property type="evidence" value="ECO:0007669"/>
    <property type="project" value="UniProtKB-KW"/>
</dbReference>
<dbReference type="Gene3D" id="3.40.630.30">
    <property type="match status" value="1"/>
</dbReference>
<dbReference type="Proteomes" id="UP001530293">
    <property type="component" value="Unassembled WGS sequence"/>
</dbReference>
<keyword evidence="2" id="KW-0012">Acyltransferase</keyword>
<dbReference type="PANTHER" id="PTHR45896">
    <property type="entry name" value="N-ALPHA-ACETYLTRANSFERASE 30"/>
    <property type="match status" value="1"/>
</dbReference>
<keyword evidence="7" id="KW-1185">Reference proteome</keyword>
<comment type="caution">
    <text evidence="6">The sequence shown here is derived from an EMBL/GenBank/DDBJ whole genome shotgun (WGS) entry which is preliminary data.</text>
</comment>
<sequence length="290" mass="32244">MVKSAPHSNSNSNAPASVGSCGTNDKGGGVALFHSSSTSSSSSSPMPMTGHNLPSIDGIEFVDYVDERQLEDVMRLVGQDLSEPYSVFTYRYFLHRWPKLCILAVPTTTTTTTTNGCGDGDEGKNDNNENIQEEEGWKSRRPIGCVVCKIDIEGGDNQDYCDEYVRQGSSDKDACALDGNHNQHNIIDANNEERGGELFAAKQQTRTGYIGMLAVENSHRRSGIGFALVQRAIHRMQQMGCQSIRLETEVSNKAAIALYENRLGFLREELLKKYYLNWGDAYRLRLWLDK</sequence>
<dbReference type="CDD" id="cd04301">
    <property type="entry name" value="NAT_SF"/>
    <property type="match status" value="1"/>
</dbReference>
<evidence type="ECO:0000259" key="5">
    <source>
        <dbReference type="PROSITE" id="PS51186"/>
    </source>
</evidence>
<feature type="region of interest" description="Disordered" evidence="4">
    <location>
        <begin position="1"/>
        <end position="52"/>
    </location>
</feature>
<feature type="compositionally biased region" description="Low complexity" evidence="4">
    <location>
        <begin position="1"/>
        <end position="17"/>
    </location>
</feature>
<evidence type="ECO:0000313" key="7">
    <source>
        <dbReference type="Proteomes" id="UP001530293"/>
    </source>
</evidence>
<proteinExistence type="inferred from homology"/>